<dbReference type="InterPro" id="IPR027417">
    <property type="entry name" value="P-loop_NTPase"/>
</dbReference>
<dbReference type="CDD" id="cd19494">
    <property type="entry name" value="Elp4"/>
    <property type="match status" value="1"/>
</dbReference>
<protein>
    <recommendedName>
        <fullName evidence="5">Elongator complex protein 4</fullName>
    </recommendedName>
</protein>
<dbReference type="Proteomes" id="UP000308768">
    <property type="component" value="Unassembled WGS sequence"/>
</dbReference>
<dbReference type="STRING" id="331657.A0A4U0X018"/>
<evidence type="ECO:0000256" key="8">
    <source>
        <dbReference type="ARBA" id="ARBA00023242"/>
    </source>
</evidence>
<organism evidence="10 11">
    <name type="scientific">Cryomyces minteri</name>
    <dbReference type="NCBI Taxonomy" id="331657"/>
    <lineage>
        <taxon>Eukaryota</taxon>
        <taxon>Fungi</taxon>
        <taxon>Dikarya</taxon>
        <taxon>Ascomycota</taxon>
        <taxon>Pezizomycotina</taxon>
        <taxon>Dothideomycetes</taxon>
        <taxon>Dothideomycetes incertae sedis</taxon>
        <taxon>Cryomyces</taxon>
    </lineage>
</organism>
<keyword evidence="11" id="KW-1185">Reference proteome</keyword>
<comment type="caution">
    <text evidence="10">The sequence shown here is derived from an EMBL/GenBank/DDBJ whole genome shotgun (WGS) entry which is preliminary data.</text>
</comment>
<feature type="compositionally biased region" description="Basic and acidic residues" evidence="9">
    <location>
        <begin position="126"/>
        <end position="137"/>
    </location>
</feature>
<evidence type="ECO:0000256" key="9">
    <source>
        <dbReference type="SAM" id="MobiDB-lite"/>
    </source>
</evidence>
<evidence type="ECO:0000256" key="4">
    <source>
        <dbReference type="ARBA" id="ARBA00007573"/>
    </source>
</evidence>
<reference evidence="10 11" key="1">
    <citation type="submission" date="2017-03" db="EMBL/GenBank/DDBJ databases">
        <title>Genomes of endolithic fungi from Antarctica.</title>
        <authorList>
            <person name="Coleine C."/>
            <person name="Masonjones S."/>
            <person name="Stajich J.E."/>
        </authorList>
    </citation>
    <scope>NUCLEOTIDE SEQUENCE [LARGE SCALE GENOMIC DNA]</scope>
    <source>
        <strain evidence="10 11">CCFEE 5187</strain>
    </source>
</reference>
<dbReference type="Pfam" id="PF05625">
    <property type="entry name" value="PAXNEB"/>
    <property type="match status" value="1"/>
</dbReference>
<dbReference type="GO" id="GO:0008023">
    <property type="term" value="C:transcription elongation factor complex"/>
    <property type="evidence" value="ECO:0007669"/>
    <property type="project" value="TreeGrafter"/>
</dbReference>
<dbReference type="Gene3D" id="3.40.50.300">
    <property type="entry name" value="P-loop containing nucleotide triphosphate hydrolases"/>
    <property type="match status" value="1"/>
</dbReference>
<evidence type="ECO:0000313" key="10">
    <source>
        <dbReference type="EMBL" id="TKA69492.1"/>
    </source>
</evidence>
<comment type="subcellular location">
    <subcellularLocation>
        <location evidence="2">Cytoplasm</location>
    </subcellularLocation>
    <subcellularLocation>
        <location evidence="1">Nucleus</location>
    </subcellularLocation>
</comment>
<evidence type="ECO:0000256" key="1">
    <source>
        <dbReference type="ARBA" id="ARBA00004123"/>
    </source>
</evidence>
<evidence type="ECO:0000256" key="5">
    <source>
        <dbReference type="ARBA" id="ARBA00020265"/>
    </source>
</evidence>
<dbReference type="OrthoDB" id="289162at2759"/>
<dbReference type="PANTHER" id="PTHR12896:SF1">
    <property type="entry name" value="ELONGATOR COMPLEX PROTEIN 4"/>
    <property type="match status" value="1"/>
</dbReference>
<feature type="region of interest" description="Disordered" evidence="9">
    <location>
        <begin position="152"/>
        <end position="185"/>
    </location>
</feature>
<dbReference type="InterPro" id="IPR008728">
    <property type="entry name" value="Elongator_complex_protein_4"/>
</dbReference>
<keyword evidence="7" id="KW-0819">tRNA processing</keyword>
<dbReference type="UniPathway" id="UPA00988"/>
<dbReference type="PANTHER" id="PTHR12896">
    <property type="entry name" value="PAX6 NEIGHBOR PROTEIN PAXNEB"/>
    <property type="match status" value="1"/>
</dbReference>
<evidence type="ECO:0000256" key="3">
    <source>
        <dbReference type="ARBA" id="ARBA00005043"/>
    </source>
</evidence>
<evidence type="ECO:0000256" key="6">
    <source>
        <dbReference type="ARBA" id="ARBA00022490"/>
    </source>
</evidence>
<keyword evidence="6" id="KW-0963">Cytoplasm</keyword>
<feature type="compositionally biased region" description="Low complexity" evidence="9">
    <location>
        <begin position="153"/>
        <end position="185"/>
    </location>
</feature>
<proteinExistence type="inferred from homology"/>
<sequence>MSFRKRSTGLSRTPASSSAEDPSAPRPTTAQSPLIPGVRPSPLDGRPTTSTGTPTLDSLLGGHAGLALGNSLLVEESGTTDFAGALLRYYAAEGAVQGHQVHVVGVGEQWGRELPGLVGAADAGEEEGKSGRKERSERMKIAWRYERLGEFGSRSSGSRASPAAADRASSVSSTSTGAGASDSSPTSFCHTFDLAARLTLPTPSPLHFIPIPSGAISPFPTILTYLRTTLSDYPPQTIHRLIFPSLLSPLLYPPSASTPRALLPFLHALRSLLRQYPGQLTCMLTLPLDLYPRTSGVVRWAEGLCDGVLALHPFPHLMDASRDATNTSGGKAGRGNNEEPQGLLHVHALPVVSERGGAVVGEDMAFSVSRRKFVIRPFSLPPVLGDEEAQMGLGNGEVRKELGKKGEIDF</sequence>
<comment type="similarity">
    <text evidence="4">Belongs to the ELP4 family.</text>
</comment>
<dbReference type="GO" id="GO:0005737">
    <property type="term" value="C:cytoplasm"/>
    <property type="evidence" value="ECO:0007669"/>
    <property type="project" value="UniProtKB-SubCell"/>
</dbReference>
<dbReference type="GO" id="GO:0033588">
    <property type="term" value="C:elongator holoenzyme complex"/>
    <property type="evidence" value="ECO:0007669"/>
    <property type="project" value="InterPro"/>
</dbReference>
<name>A0A4U0X018_9PEZI</name>
<comment type="pathway">
    <text evidence="3">tRNA modification; 5-methoxycarbonylmethyl-2-thiouridine-tRNA biosynthesis.</text>
</comment>
<feature type="region of interest" description="Disordered" evidence="9">
    <location>
        <begin position="118"/>
        <end position="137"/>
    </location>
</feature>
<dbReference type="AlphaFoldDB" id="A0A4U0X018"/>
<dbReference type="GO" id="GO:0002098">
    <property type="term" value="P:tRNA wobble uridine modification"/>
    <property type="evidence" value="ECO:0007669"/>
    <property type="project" value="InterPro"/>
</dbReference>
<evidence type="ECO:0000313" key="11">
    <source>
        <dbReference type="Proteomes" id="UP000308768"/>
    </source>
</evidence>
<evidence type="ECO:0000256" key="2">
    <source>
        <dbReference type="ARBA" id="ARBA00004496"/>
    </source>
</evidence>
<dbReference type="EMBL" id="NAJN01000726">
    <property type="protein sequence ID" value="TKA69492.1"/>
    <property type="molecule type" value="Genomic_DNA"/>
</dbReference>
<gene>
    <name evidence="10" type="ORF">B0A49_07266</name>
</gene>
<feature type="region of interest" description="Disordered" evidence="9">
    <location>
        <begin position="1"/>
        <end position="57"/>
    </location>
</feature>
<evidence type="ECO:0000256" key="7">
    <source>
        <dbReference type="ARBA" id="ARBA00022694"/>
    </source>
</evidence>
<accession>A0A4U0X018</accession>
<keyword evidence="8" id="KW-0539">Nucleus</keyword>